<name>A0A1I1H8S8_9ACTN</name>
<accession>A0A1I1H8S8</accession>
<dbReference type="Gene3D" id="1.25.40.10">
    <property type="entry name" value="Tetratricopeptide repeat domain"/>
    <property type="match status" value="1"/>
</dbReference>
<dbReference type="SUPFAM" id="SSF48452">
    <property type="entry name" value="TPR-like"/>
    <property type="match status" value="1"/>
</dbReference>
<evidence type="ECO:0008006" key="3">
    <source>
        <dbReference type="Google" id="ProtNLM"/>
    </source>
</evidence>
<reference evidence="1 2" key="1">
    <citation type="submission" date="2016-10" db="EMBL/GenBank/DDBJ databases">
        <authorList>
            <person name="de Groot N.N."/>
        </authorList>
    </citation>
    <scope>NUCLEOTIDE SEQUENCE [LARGE SCALE GENOMIC DNA]</scope>
    <source>
        <strain evidence="1 2">CGMCC 4.5739</strain>
    </source>
</reference>
<dbReference type="STRING" id="910347.SAMN05421773_102298"/>
<protein>
    <recommendedName>
        <fullName evidence="3">Tetratricopeptide repeat-containing protein</fullName>
    </recommendedName>
</protein>
<dbReference type="AlphaFoldDB" id="A0A1I1H8S8"/>
<dbReference type="EMBL" id="FOLM01000002">
    <property type="protein sequence ID" value="SFC20374.1"/>
    <property type="molecule type" value="Genomic_DNA"/>
</dbReference>
<keyword evidence="2" id="KW-1185">Reference proteome</keyword>
<dbReference type="RefSeq" id="WP_093837599.1">
    <property type="nucleotide sequence ID" value="NZ_FOLM01000002.1"/>
</dbReference>
<gene>
    <name evidence="1" type="ORF">SAMN05421773_102298</name>
</gene>
<organism evidence="1 2">
    <name type="scientific">Streptomyces aidingensis</name>
    <dbReference type="NCBI Taxonomy" id="910347"/>
    <lineage>
        <taxon>Bacteria</taxon>
        <taxon>Bacillati</taxon>
        <taxon>Actinomycetota</taxon>
        <taxon>Actinomycetes</taxon>
        <taxon>Kitasatosporales</taxon>
        <taxon>Streptomycetaceae</taxon>
        <taxon>Streptomyces</taxon>
    </lineage>
</organism>
<dbReference type="Proteomes" id="UP000199207">
    <property type="component" value="Unassembled WGS sequence"/>
</dbReference>
<dbReference type="InterPro" id="IPR011990">
    <property type="entry name" value="TPR-like_helical_dom_sf"/>
</dbReference>
<evidence type="ECO:0000313" key="2">
    <source>
        <dbReference type="Proteomes" id="UP000199207"/>
    </source>
</evidence>
<sequence>MPSARAGSAEFTTALATFRQNRLRLWTGMTLCRLSVVRLAKGEPEAAALAGESLSTLRGIGGDWRRATVLVAPGRARHAQGRLEAARGHWEEAFALFDELGHPDAREAEELLQGLGP</sequence>
<proteinExistence type="predicted"/>
<evidence type="ECO:0000313" key="1">
    <source>
        <dbReference type="EMBL" id="SFC20374.1"/>
    </source>
</evidence>